<protein>
    <submittedName>
        <fullName evidence="1">23076_t:CDS:1</fullName>
    </submittedName>
</protein>
<evidence type="ECO:0000313" key="2">
    <source>
        <dbReference type="Proteomes" id="UP000789901"/>
    </source>
</evidence>
<accession>A0ABN7VCJ0</accession>
<name>A0ABN7VCJ0_GIGMA</name>
<sequence length="58" mass="6720">QKNYNLLLKILDTKRSKNLKVELIKVKEYNNNYWNDRVDKLAKEVGDGSAGVKIKSLL</sequence>
<dbReference type="Proteomes" id="UP000789901">
    <property type="component" value="Unassembled WGS sequence"/>
</dbReference>
<comment type="caution">
    <text evidence="1">The sequence shown here is derived from an EMBL/GenBank/DDBJ whole genome shotgun (WGS) entry which is preliminary data.</text>
</comment>
<dbReference type="Gene3D" id="3.30.420.10">
    <property type="entry name" value="Ribonuclease H-like superfamily/Ribonuclease H"/>
    <property type="match status" value="1"/>
</dbReference>
<proteinExistence type="predicted"/>
<feature type="non-terminal residue" evidence="1">
    <location>
        <position position="1"/>
    </location>
</feature>
<dbReference type="InterPro" id="IPR036397">
    <property type="entry name" value="RNaseH_sf"/>
</dbReference>
<evidence type="ECO:0000313" key="1">
    <source>
        <dbReference type="EMBL" id="CAG8757641.1"/>
    </source>
</evidence>
<organism evidence="1 2">
    <name type="scientific">Gigaspora margarita</name>
    <dbReference type="NCBI Taxonomy" id="4874"/>
    <lineage>
        <taxon>Eukaryota</taxon>
        <taxon>Fungi</taxon>
        <taxon>Fungi incertae sedis</taxon>
        <taxon>Mucoromycota</taxon>
        <taxon>Glomeromycotina</taxon>
        <taxon>Glomeromycetes</taxon>
        <taxon>Diversisporales</taxon>
        <taxon>Gigasporaceae</taxon>
        <taxon>Gigaspora</taxon>
    </lineage>
</organism>
<keyword evidence="2" id="KW-1185">Reference proteome</keyword>
<dbReference type="EMBL" id="CAJVQB010012739">
    <property type="protein sequence ID" value="CAG8757641.1"/>
    <property type="molecule type" value="Genomic_DNA"/>
</dbReference>
<reference evidence="1 2" key="1">
    <citation type="submission" date="2021-06" db="EMBL/GenBank/DDBJ databases">
        <authorList>
            <person name="Kallberg Y."/>
            <person name="Tangrot J."/>
            <person name="Rosling A."/>
        </authorList>
    </citation>
    <scope>NUCLEOTIDE SEQUENCE [LARGE SCALE GENOMIC DNA]</scope>
    <source>
        <strain evidence="1 2">120-4 pot B 10/14</strain>
    </source>
</reference>
<gene>
    <name evidence="1" type="ORF">GMARGA_LOCUS17093</name>
</gene>